<proteinExistence type="predicted"/>
<keyword evidence="3" id="KW-1185">Reference proteome</keyword>
<dbReference type="AlphaFoldDB" id="A0A5N8WBF5"/>
<keyword evidence="1" id="KW-0472">Membrane</keyword>
<comment type="caution">
    <text evidence="2">The sequence shown here is derived from an EMBL/GenBank/DDBJ whole genome shotgun (WGS) entry which is preliminary data.</text>
</comment>
<dbReference type="RefSeq" id="WP_322724125.1">
    <property type="nucleotide sequence ID" value="NZ_BAABEQ010000026.1"/>
</dbReference>
<keyword evidence="1" id="KW-0812">Transmembrane</keyword>
<organism evidence="2 3">
    <name type="scientific">Streptomyces phyllanthi</name>
    <dbReference type="NCBI Taxonomy" id="1803180"/>
    <lineage>
        <taxon>Bacteria</taxon>
        <taxon>Bacillati</taxon>
        <taxon>Actinomycetota</taxon>
        <taxon>Actinomycetes</taxon>
        <taxon>Kitasatosporales</taxon>
        <taxon>Streptomycetaceae</taxon>
        <taxon>Streptomyces</taxon>
    </lineage>
</organism>
<evidence type="ECO:0000313" key="2">
    <source>
        <dbReference type="EMBL" id="MPY43758.1"/>
    </source>
</evidence>
<reference evidence="2 3" key="1">
    <citation type="submission" date="2019-07" db="EMBL/GenBank/DDBJ databases">
        <title>New species of Amycolatopsis and Streptomyces.</title>
        <authorList>
            <person name="Duangmal K."/>
            <person name="Teo W.F.A."/>
            <person name="Lipun K."/>
        </authorList>
    </citation>
    <scope>NUCLEOTIDE SEQUENCE [LARGE SCALE GENOMIC DNA]</scope>
    <source>
        <strain evidence="2 3">TISTR 2346</strain>
    </source>
</reference>
<feature type="transmembrane region" description="Helical" evidence="1">
    <location>
        <begin position="37"/>
        <end position="59"/>
    </location>
</feature>
<protein>
    <submittedName>
        <fullName evidence="2">Uncharacterized protein</fullName>
    </submittedName>
</protein>
<feature type="transmembrane region" description="Helical" evidence="1">
    <location>
        <begin position="123"/>
        <end position="145"/>
    </location>
</feature>
<evidence type="ECO:0000256" key="1">
    <source>
        <dbReference type="SAM" id="Phobius"/>
    </source>
</evidence>
<accession>A0A5N8WBF5</accession>
<dbReference type="Proteomes" id="UP000326979">
    <property type="component" value="Unassembled WGS sequence"/>
</dbReference>
<feature type="transmembrane region" description="Helical" evidence="1">
    <location>
        <begin position="6"/>
        <end position="25"/>
    </location>
</feature>
<evidence type="ECO:0000313" key="3">
    <source>
        <dbReference type="Proteomes" id="UP000326979"/>
    </source>
</evidence>
<gene>
    <name evidence="2" type="ORF">FNH04_28835</name>
</gene>
<dbReference type="EMBL" id="VJZE01000255">
    <property type="protein sequence ID" value="MPY43758.1"/>
    <property type="molecule type" value="Genomic_DNA"/>
</dbReference>
<name>A0A5N8WBF5_9ACTN</name>
<sequence>MLLIVLLPACVAAVFAFVGYGLRTLDREGLRGSGPGPGLRALGALAGAGAAAVYVWGLLHVVGSVVEAEDGGTNSSPIRPCRMPGREADVVHVVDYSVQYMPLRFVCEDGDGDGYASDDVPGYINPVVVALALTGAALAIAAGFASEHRARAGGGDRS</sequence>
<keyword evidence="1" id="KW-1133">Transmembrane helix</keyword>